<feature type="chain" id="PRO_5001839189" description="DUF3456 domain-containing protein" evidence="2">
    <location>
        <begin position="37"/>
        <end position="327"/>
    </location>
</feature>
<evidence type="ECO:0000256" key="1">
    <source>
        <dbReference type="SAM" id="MobiDB-lite"/>
    </source>
</evidence>
<feature type="compositionally biased region" description="Polar residues" evidence="1">
    <location>
        <begin position="315"/>
        <end position="327"/>
    </location>
</feature>
<dbReference type="VEuPathDB" id="TriTrypDB:LPMP_355790"/>
<dbReference type="RefSeq" id="XP_010703509.1">
    <property type="nucleotide sequence ID" value="XM_010705207.1"/>
</dbReference>
<dbReference type="EMBL" id="CP009404">
    <property type="protein sequence ID" value="AIO02709.1"/>
    <property type="molecule type" value="Genomic_DNA"/>
</dbReference>
<evidence type="ECO:0008006" key="5">
    <source>
        <dbReference type="Google" id="ProtNLM"/>
    </source>
</evidence>
<dbReference type="AlphaFoldDB" id="A0A088S3B2"/>
<dbReference type="PROSITE" id="PS51257">
    <property type="entry name" value="PROKAR_LIPOPROTEIN"/>
    <property type="match status" value="1"/>
</dbReference>
<gene>
    <name evidence="3" type="ORF">LPMP_355790</name>
</gene>
<dbReference type="GeneID" id="22579607"/>
<feature type="region of interest" description="Disordered" evidence="1">
    <location>
        <begin position="304"/>
        <end position="327"/>
    </location>
</feature>
<name>A0A088S3B2_LEIPA</name>
<reference evidence="3 4" key="1">
    <citation type="journal article" date="2015" name="Sci. Rep.">
        <title>The genome of Leishmania panamensis: insights into genomics of the L. (Viannia) subgenus.</title>
        <authorList>
            <person name="Llanes A."/>
            <person name="Restrepo C.M."/>
            <person name="Vecchio G.D."/>
            <person name="Anguizola F.J."/>
            <person name="Lleonart R."/>
        </authorList>
    </citation>
    <scope>NUCLEOTIDE SEQUENCE [LARGE SCALE GENOMIC DNA]</scope>
    <source>
        <strain evidence="3 4">MHOM/PA/94/PSC-1</strain>
    </source>
</reference>
<dbReference type="PANTHER" id="PTHR36058:SF1">
    <property type="entry name" value="NUCLEOPHOSMIN"/>
    <property type="match status" value="1"/>
</dbReference>
<organism evidence="3 4">
    <name type="scientific">Leishmania panamensis</name>
    <dbReference type="NCBI Taxonomy" id="5679"/>
    <lineage>
        <taxon>Eukaryota</taxon>
        <taxon>Discoba</taxon>
        <taxon>Euglenozoa</taxon>
        <taxon>Kinetoplastea</taxon>
        <taxon>Metakinetoplastina</taxon>
        <taxon>Trypanosomatida</taxon>
        <taxon>Trypanosomatidae</taxon>
        <taxon>Leishmaniinae</taxon>
        <taxon>Leishmania</taxon>
        <taxon>Leishmania guyanensis species complex</taxon>
    </lineage>
</organism>
<dbReference type="eggNOG" id="ENOG502S2ZI">
    <property type="taxonomic scope" value="Eukaryota"/>
</dbReference>
<protein>
    <recommendedName>
        <fullName evidence="5">DUF3456 domain-containing protein</fullName>
    </recommendedName>
</protein>
<dbReference type="KEGG" id="lpan:LPMP_355790"/>
<dbReference type="PANTHER" id="PTHR36058">
    <property type="entry name" value="NUCLEOPHOSMIN"/>
    <property type="match status" value="1"/>
</dbReference>
<accession>A0A088S3B2</accession>
<evidence type="ECO:0000256" key="2">
    <source>
        <dbReference type="SAM" id="SignalP"/>
    </source>
</evidence>
<sequence length="327" mass="37199">MPCNPRSYVSSTQPLVTAALLLLVCVLAVATGCASARKELPLNIPYPPIVQNALRCNVCSFIVDNALIYVQGMRDEMSQHRLQLREDDVLDELEKLCVPFKDPGQWIRQVSLRVDETKACRNAETSVIEAPRQVMKVALVEYYSKCGRTCDTVALLCEEWMDSGYMDDFPSYLVREANSGYNISSEEHRFAVFSQFCAPTPHCENIGSALRELSEELTKNSELREAIDADRPQEIKSEEREMEMMLHRLTREHGQSADVFSRDEVHRMKEAFLKGNREELKAVDPAAFDLTDSEFSMLQNYIRGEAPEEKEWEQQRGSSNPSDAEDL</sequence>
<keyword evidence="2" id="KW-0732">Signal</keyword>
<evidence type="ECO:0000313" key="4">
    <source>
        <dbReference type="Proteomes" id="UP000063063"/>
    </source>
</evidence>
<evidence type="ECO:0000313" key="3">
    <source>
        <dbReference type="EMBL" id="AIO02709.1"/>
    </source>
</evidence>
<dbReference type="OrthoDB" id="271487at2759"/>
<dbReference type="VEuPathDB" id="TriTrypDB:LPAL13_350066400"/>
<feature type="signal peptide" evidence="2">
    <location>
        <begin position="1"/>
        <end position="36"/>
    </location>
</feature>
<dbReference type="Proteomes" id="UP000063063">
    <property type="component" value="Chromosome 35"/>
</dbReference>
<feature type="compositionally biased region" description="Basic and acidic residues" evidence="1">
    <location>
        <begin position="305"/>
        <end position="314"/>
    </location>
</feature>
<proteinExistence type="predicted"/>
<keyword evidence="4" id="KW-1185">Reference proteome</keyword>